<evidence type="ECO:0000313" key="3">
    <source>
        <dbReference type="Proteomes" id="UP001152523"/>
    </source>
</evidence>
<reference evidence="2" key="1">
    <citation type="submission" date="2022-07" db="EMBL/GenBank/DDBJ databases">
        <authorList>
            <person name="Macas J."/>
            <person name="Novak P."/>
            <person name="Neumann P."/>
        </authorList>
    </citation>
    <scope>NUCLEOTIDE SEQUENCE</scope>
</reference>
<organism evidence="2 3">
    <name type="scientific">Cuscuta epithymum</name>
    <dbReference type="NCBI Taxonomy" id="186058"/>
    <lineage>
        <taxon>Eukaryota</taxon>
        <taxon>Viridiplantae</taxon>
        <taxon>Streptophyta</taxon>
        <taxon>Embryophyta</taxon>
        <taxon>Tracheophyta</taxon>
        <taxon>Spermatophyta</taxon>
        <taxon>Magnoliopsida</taxon>
        <taxon>eudicotyledons</taxon>
        <taxon>Gunneridae</taxon>
        <taxon>Pentapetalae</taxon>
        <taxon>asterids</taxon>
        <taxon>lamiids</taxon>
        <taxon>Solanales</taxon>
        <taxon>Convolvulaceae</taxon>
        <taxon>Cuscuteae</taxon>
        <taxon>Cuscuta</taxon>
        <taxon>Cuscuta subgen. Cuscuta</taxon>
    </lineage>
</organism>
<name>A0AAV0DCL7_9ASTE</name>
<accession>A0AAV0DCL7</accession>
<proteinExistence type="predicted"/>
<protein>
    <submittedName>
        <fullName evidence="2">Uncharacterized protein</fullName>
    </submittedName>
</protein>
<comment type="caution">
    <text evidence="2">The sequence shown here is derived from an EMBL/GenBank/DDBJ whole genome shotgun (WGS) entry which is preliminary data.</text>
</comment>
<sequence length="101" mass="11413">MAFPHLYHTTQAFSVSPFLAFHKNHPIKRDFFFLPQSTPASAADQKNNTGSYLCSLICKYIHIPPLIYTDIPRVVAAEGSSQEEPNSDPWETDVNFSRLAE</sequence>
<dbReference type="EMBL" id="CAMAPF010000099">
    <property type="protein sequence ID" value="CAH9098404.1"/>
    <property type="molecule type" value="Genomic_DNA"/>
</dbReference>
<feature type="region of interest" description="Disordered" evidence="1">
    <location>
        <begin position="77"/>
        <end position="101"/>
    </location>
</feature>
<keyword evidence="3" id="KW-1185">Reference proteome</keyword>
<evidence type="ECO:0000256" key="1">
    <source>
        <dbReference type="SAM" id="MobiDB-lite"/>
    </source>
</evidence>
<evidence type="ECO:0000313" key="2">
    <source>
        <dbReference type="EMBL" id="CAH9098404.1"/>
    </source>
</evidence>
<dbReference type="AlphaFoldDB" id="A0AAV0DCL7"/>
<gene>
    <name evidence="2" type="ORF">CEPIT_LOCUS14409</name>
</gene>
<dbReference type="Proteomes" id="UP001152523">
    <property type="component" value="Unassembled WGS sequence"/>
</dbReference>